<dbReference type="InterPro" id="IPR015943">
    <property type="entry name" value="WD40/YVTN_repeat-like_dom_sf"/>
</dbReference>
<reference evidence="2 3" key="1">
    <citation type="journal article" date="2016" name="Nat. Biotechnol.">
        <title>Measurement of bacterial replication rates in microbial communities.</title>
        <authorList>
            <person name="Brown C.T."/>
            <person name="Olm M.R."/>
            <person name="Thomas B.C."/>
            <person name="Banfield J.F."/>
        </authorList>
    </citation>
    <scope>NUCLEOTIDE SEQUENCE [LARGE SCALE GENOMIC DNA]</scope>
    <source>
        <strain evidence="2">45_130</strain>
    </source>
</reference>
<accession>A0A854C2Z5</accession>
<evidence type="ECO:0000313" key="2">
    <source>
        <dbReference type="EMBL" id="OKZ11768.1"/>
    </source>
</evidence>
<feature type="signal peptide" evidence="1">
    <location>
        <begin position="1"/>
        <end position="21"/>
    </location>
</feature>
<evidence type="ECO:0000313" key="3">
    <source>
        <dbReference type="Proteomes" id="UP000186685"/>
    </source>
</evidence>
<comment type="caution">
    <text evidence="2">The sequence shown here is derived from an EMBL/GenBank/DDBJ whole genome shotgun (WGS) entry which is preliminary data.</text>
</comment>
<dbReference type="AlphaFoldDB" id="A0A854C2Z5"/>
<dbReference type="PROSITE" id="PS51257">
    <property type="entry name" value="PROKAR_LIPOPROTEIN"/>
    <property type="match status" value="1"/>
</dbReference>
<dbReference type="InterPro" id="IPR031815">
    <property type="entry name" value="DUF5074"/>
</dbReference>
<proteinExistence type="predicted"/>
<protein>
    <recommendedName>
        <fullName evidence="4">DUF5074 domain-containing protein</fullName>
    </recommendedName>
</protein>
<dbReference type="SUPFAM" id="SSF63825">
    <property type="entry name" value="YWTD domain"/>
    <property type="match status" value="1"/>
</dbReference>
<evidence type="ECO:0008006" key="4">
    <source>
        <dbReference type="Google" id="ProtNLM"/>
    </source>
</evidence>
<organism evidence="2 3">
    <name type="scientific">Phocaeicola plebeius</name>
    <dbReference type="NCBI Taxonomy" id="310297"/>
    <lineage>
        <taxon>Bacteria</taxon>
        <taxon>Pseudomonadati</taxon>
        <taxon>Bacteroidota</taxon>
        <taxon>Bacteroidia</taxon>
        <taxon>Bacteroidales</taxon>
        <taxon>Bacteroidaceae</taxon>
        <taxon>Phocaeicola</taxon>
    </lineage>
</organism>
<dbReference type="Pfam" id="PF16819">
    <property type="entry name" value="DUF5074"/>
    <property type="match status" value="1"/>
</dbReference>
<dbReference type="EMBL" id="MNQR01000011">
    <property type="protein sequence ID" value="OKZ11768.1"/>
    <property type="molecule type" value="Genomic_DNA"/>
</dbReference>
<evidence type="ECO:0000256" key="1">
    <source>
        <dbReference type="SAM" id="SignalP"/>
    </source>
</evidence>
<sequence length="371" mass="41083">MQFRKLFFSLCCMVALGASLAACSEDEELFDDSGSKVTLPVHRAFILNEGTQGANNATLSFYAPDGNADFIKDIFYTQNQAKLGDTGQALIEYNNDLYAIISGSRYLVRMNTAGVEKQRYAIPESEGDPRYLAADDGYIYMTQYGGQVTKLDANTLKVVATFTEGNNLEGIAECDGKLYVANSYLKNDAGNQYQKELFVINADNMQLETTLTVDINPNQVLEEDGKIFLISWGNYADKGYSAQMIEPQNGNKQTSLGVATNMAVGDDMVYFVNSETDYSNWPETSTNNTFFSYNIKTATVNSSSFLKNAPAELATSSVYMMSVDDEKGDIYIGVTFYSNSNGTMYRFDRNGNFVEKFDCGGQNPKTMVFID</sequence>
<keyword evidence="1" id="KW-0732">Signal</keyword>
<gene>
    <name evidence="2" type="ORF">BHV76_03230</name>
</gene>
<dbReference type="Proteomes" id="UP000186685">
    <property type="component" value="Unassembled WGS sequence"/>
</dbReference>
<dbReference type="Gene3D" id="2.130.10.10">
    <property type="entry name" value="YVTN repeat-like/Quinoprotein amine dehydrogenase"/>
    <property type="match status" value="1"/>
</dbReference>
<name>A0A854C2Z5_9BACT</name>
<feature type="chain" id="PRO_5032449610" description="DUF5074 domain-containing protein" evidence="1">
    <location>
        <begin position="22"/>
        <end position="371"/>
    </location>
</feature>